<dbReference type="Gene3D" id="1.10.10.10">
    <property type="entry name" value="Winged helix-like DNA-binding domain superfamily/Winged helix DNA-binding domain"/>
    <property type="match status" value="1"/>
</dbReference>
<dbReference type="Proteomes" id="UP000008917">
    <property type="component" value="Chromosome"/>
</dbReference>
<dbReference type="KEGG" id="vpe:Varpa_2644"/>
<evidence type="ECO:0000313" key="6">
    <source>
        <dbReference type="Proteomes" id="UP000008917"/>
    </source>
</evidence>
<dbReference type="SUPFAM" id="SSF46785">
    <property type="entry name" value="Winged helix' DNA-binding domain"/>
    <property type="match status" value="2"/>
</dbReference>
<accession>E6V1T7</accession>
<dbReference type="PANTHER" id="PTHR43537">
    <property type="entry name" value="TRANSCRIPTIONAL REGULATOR, GNTR FAMILY"/>
    <property type="match status" value="1"/>
</dbReference>
<dbReference type="AlphaFoldDB" id="E6V1T7"/>
<dbReference type="GO" id="GO:0003700">
    <property type="term" value="F:DNA-binding transcription factor activity"/>
    <property type="evidence" value="ECO:0007669"/>
    <property type="project" value="InterPro"/>
</dbReference>
<dbReference type="SMART" id="SM00345">
    <property type="entry name" value="HTH_GNTR"/>
    <property type="match status" value="1"/>
</dbReference>
<keyword evidence="3" id="KW-0804">Transcription</keyword>
<keyword evidence="2" id="KW-0238">DNA-binding</keyword>
<dbReference type="PANTHER" id="PTHR43537:SF45">
    <property type="entry name" value="GNTR FAMILY REGULATORY PROTEIN"/>
    <property type="match status" value="1"/>
</dbReference>
<organism evidence="5 6">
    <name type="scientific">Variovorax paradoxus (strain EPS)</name>
    <dbReference type="NCBI Taxonomy" id="595537"/>
    <lineage>
        <taxon>Bacteria</taxon>
        <taxon>Pseudomonadati</taxon>
        <taxon>Pseudomonadota</taxon>
        <taxon>Betaproteobacteria</taxon>
        <taxon>Burkholderiales</taxon>
        <taxon>Comamonadaceae</taxon>
        <taxon>Variovorax</taxon>
    </lineage>
</organism>
<evidence type="ECO:0000259" key="4">
    <source>
        <dbReference type="PROSITE" id="PS50949"/>
    </source>
</evidence>
<protein>
    <submittedName>
        <fullName evidence="5">Transcriptional regulator, GntR family</fullName>
    </submittedName>
</protein>
<name>E6V1T7_VARPE</name>
<dbReference type="RefSeq" id="WP_013541073.1">
    <property type="nucleotide sequence ID" value="NC_014931.1"/>
</dbReference>
<sequence>MRPPATDSGSDIAPAAEAGERKLRYEVIRNRLRQAIVDKRIVQGLVLLEGPVADVFGTSRVPVRKAFHLLHEEGLLQKFPGRGYMVAPRGQQVEPQRLAIDEASLGQDAQGATIYIPSESERIYGEFEQSISAAVVFGHFRIDEVRAMKYFNVNRVALREVLSRLVDRGLVEKSAYAAWRAGPLTARAIAQDFEVLLLLAPAALLESGPKLDEPFLLGLRQALRDPEAVGTEELLRIEGQIHGDCLSRHPNTKMLGILRQCQMPLIVNRTFCRMFQQLVSPLLLDEYRRIVAHLCEREFALAAEALAAHLQAARKRTQQQLKVLAVLPEPQFPDYLVRVA</sequence>
<dbReference type="InterPro" id="IPR008920">
    <property type="entry name" value="TF_FadR/GntR_C"/>
</dbReference>
<evidence type="ECO:0000256" key="3">
    <source>
        <dbReference type="ARBA" id="ARBA00023163"/>
    </source>
</evidence>
<dbReference type="OrthoDB" id="8066003at2"/>
<dbReference type="InterPro" id="IPR000524">
    <property type="entry name" value="Tscrpt_reg_HTH_GntR"/>
</dbReference>
<gene>
    <name evidence="5" type="ordered locus">Varpa_2644</name>
</gene>
<proteinExistence type="predicted"/>
<evidence type="ECO:0000256" key="1">
    <source>
        <dbReference type="ARBA" id="ARBA00023015"/>
    </source>
</evidence>
<dbReference type="Gene3D" id="1.20.120.530">
    <property type="entry name" value="GntR ligand-binding domain-like"/>
    <property type="match status" value="1"/>
</dbReference>
<keyword evidence="1" id="KW-0805">Transcription regulation</keyword>
<feature type="domain" description="HTH gntR-type" evidence="4">
    <location>
        <begin position="22"/>
        <end position="89"/>
    </location>
</feature>
<dbReference type="EMBL" id="CP002417">
    <property type="protein sequence ID" value="ADU36843.1"/>
    <property type="molecule type" value="Genomic_DNA"/>
</dbReference>
<dbReference type="GO" id="GO:0003677">
    <property type="term" value="F:DNA binding"/>
    <property type="evidence" value="ECO:0007669"/>
    <property type="project" value="UniProtKB-KW"/>
</dbReference>
<reference evidence="6" key="1">
    <citation type="submission" date="2010-12" db="EMBL/GenBank/DDBJ databases">
        <title>Complete sequence of Variovorax paradoxus EPS.</title>
        <authorList>
            <consortium name="US DOE Joint Genome Institute"/>
            <person name="Lucas S."/>
            <person name="Copeland A."/>
            <person name="Lapidus A."/>
            <person name="Cheng J.-F."/>
            <person name="Goodwin L."/>
            <person name="Pitluck S."/>
            <person name="Teshima H."/>
            <person name="Detter J.C."/>
            <person name="Han C."/>
            <person name="Tapia R."/>
            <person name="Land M."/>
            <person name="Hauser L."/>
            <person name="Kyrpides N."/>
            <person name="Ivanova N."/>
            <person name="Ovchinnikova G."/>
            <person name="Orwin P."/>
            <person name="Han J.-I.G."/>
            <person name="Woyke T."/>
        </authorList>
    </citation>
    <scope>NUCLEOTIDE SEQUENCE [LARGE SCALE GENOMIC DNA]</scope>
    <source>
        <strain evidence="6">EPS</strain>
    </source>
</reference>
<evidence type="ECO:0000313" key="5">
    <source>
        <dbReference type="EMBL" id="ADU36843.1"/>
    </source>
</evidence>
<evidence type="ECO:0000256" key="2">
    <source>
        <dbReference type="ARBA" id="ARBA00023125"/>
    </source>
</evidence>
<dbReference type="PROSITE" id="PS50949">
    <property type="entry name" value="HTH_GNTR"/>
    <property type="match status" value="1"/>
</dbReference>
<dbReference type="HOGENOM" id="CLU_071276_0_0_4"/>
<dbReference type="InterPro" id="IPR036388">
    <property type="entry name" value="WH-like_DNA-bd_sf"/>
</dbReference>
<dbReference type="STRING" id="595537.Varpa_2644"/>
<dbReference type="Pfam" id="PF00392">
    <property type="entry name" value="GntR"/>
    <property type="match status" value="1"/>
</dbReference>
<dbReference type="InterPro" id="IPR036390">
    <property type="entry name" value="WH_DNA-bd_sf"/>
</dbReference>
<dbReference type="SUPFAM" id="SSF48008">
    <property type="entry name" value="GntR ligand-binding domain-like"/>
    <property type="match status" value="1"/>
</dbReference>
<reference evidence="5 6" key="2">
    <citation type="journal article" date="2013" name="Genome Announc.">
        <title>Genome of the Root-Associated Plant Growth-Promoting Bacterium Variovorax paradoxus Strain EPS.</title>
        <authorList>
            <person name="Han J.I."/>
            <person name="Spain J.C."/>
            <person name="Leadbetter J.R."/>
            <person name="Ovchinnikova G."/>
            <person name="Goodwin L.A."/>
            <person name="Han C.S."/>
            <person name="Woyke T."/>
            <person name="Davenport K.W."/>
            <person name="Orwin P.M."/>
        </authorList>
    </citation>
    <scope>NUCLEOTIDE SEQUENCE [LARGE SCALE GENOMIC DNA]</scope>
    <source>
        <strain evidence="5 6">EPS</strain>
    </source>
</reference>
<dbReference type="eggNOG" id="COG1802">
    <property type="taxonomic scope" value="Bacteria"/>
</dbReference>